<evidence type="ECO:0000256" key="1">
    <source>
        <dbReference type="PROSITE-ProRule" id="PRU00175"/>
    </source>
</evidence>
<evidence type="ECO:0000256" key="2">
    <source>
        <dbReference type="SAM" id="MobiDB-lite"/>
    </source>
</evidence>
<evidence type="ECO:0000313" key="5">
    <source>
        <dbReference type="Proteomes" id="UP000008311"/>
    </source>
</evidence>
<feature type="region of interest" description="Disordered" evidence="2">
    <location>
        <begin position="579"/>
        <end position="614"/>
    </location>
</feature>
<dbReference type="InterPro" id="IPR013083">
    <property type="entry name" value="Znf_RING/FYVE/PHD"/>
</dbReference>
<gene>
    <name evidence="4" type="ORF">RCOM_1442470</name>
</gene>
<feature type="compositionally biased region" description="Basic residues" evidence="2">
    <location>
        <begin position="602"/>
        <end position="613"/>
    </location>
</feature>
<dbReference type="eggNOG" id="ENOG502S4X8">
    <property type="taxonomic scope" value="Eukaryota"/>
</dbReference>
<keyword evidence="5" id="KW-1185">Reference proteome</keyword>
<feature type="region of interest" description="Disordered" evidence="2">
    <location>
        <begin position="1"/>
        <end position="38"/>
    </location>
</feature>
<sequence length="751" mass="80387">MASEKPNQGDKSPKSTSSPQSNEEFASLHPLNRAVDDDNSFDHAAYPVPYLSIGGMYEVPQPYEQDMSYFPITENDIGPFNVSAYPETGYGYFYEPVSDLQSLVGNVNEFGQHDAPGALAAERNIITTGTDMAGGLQMPRTGEEANANDICTPWLIGNQGTYAGSPHLSSHSPSTRSSQLCRPGGEANGSNISRQSLMRNQFFHSGTLPVSDYSLSGGELRMNNNVMRDAAQSNHPEALDGKTLTLGIGCNVETRSEHKVSSKDSNQSTKRIVLPTVNTSSGQNIARSFMNSSSNMASGFSSFQNFTGGFSRLALNESLYQTQNPDAFSSLGQNAGGVSYPARNLNRLSSLGQNAGGVYHDVKNANKFSSLVQNSGGFLSLTQNVDGFSHQAQNIDRSSGVVQNVDGFSKPSINETGRILSLQVDEQNLHIPSRGNSGLGEKRVERFVDVDNNASSQGFPTNSSIPHISNEVGNTPWFIATGMPSSSQDPHIGAVRNFSPIIGVTRNRAGQDQSGHHVSKVSAAQAAECGPLCKNGVQPDSNGNHHLSQALVSVNPSKSLLGPPHTTDIPAVNVPAQYSSISPEPCRKRAASASPSDVTKAPRTKTRVTKPRSHLSTAALAQTGVPDAPLAPVNSLSPRIPHTIRCRPPLSYTSSHLPSLARTSPLRNFDRILLIAAKDEKTLVPSGNKCYICNRDLSFTPEGPIDQPKQPIPVAVLPCGHHFHDSCLQRITPEDQAQDPPCIPCAIGDKN</sequence>
<dbReference type="Gene3D" id="3.30.40.10">
    <property type="entry name" value="Zinc/RING finger domain, C3HC4 (zinc finger)"/>
    <property type="match status" value="1"/>
</dbReference>
<reference evidence="5" key="1">
    <citation type="journal article" date="2010" name="Nat. Biotechnol.">
        <title>Draft genome sequence of the oilseed species Ricinus communis.</title>
        <authorList>
            <person name="Chan A.P."/>
            <person name="Crabtree J."/>
            <person name="Zhao Q."/>
            <person name="Lorenzi H."/>
            <person name="Orvis J."/>
            <person name="Puiu D."/>
            <person name="Melake-Berhan A."/>
            <person name="Jones K.M."/>
            <person name="Redman J."/>
            <person name="Chen G."/>
            <person name="Cahoon E.B."/>
            <person name="Gedil M."/>
            <person name="Stanke M."/>
            <person name="Haas B.J."/>
            <person name="Wortman J.R."/>
            <person name="Fraser-Liggett C.M."/>
            <person name="Ravel J."/>
            <person name="Rabinowicz P.D."/>
        </authorList>
    </citation>
    <scope>NUCLEOTIDE SEQUENCE [LARGE SCALE GENOMIC DNA]</scope>
    <source>
        <strain evidence="5">cv. Hale</strain>
    </source>
</reference>
<dbReference type="EMBL" id="EQ973778">
    <property type="protein sequence ID" value="EEF49254.1"/>
    <property type="molecule type" value="Genomic_DNA"/>
</dbReference>
<protein>
    <recommendedName>
        <fullName evidence="3">RING-type domain-containing protein</fullName>
    </recommendedName>
</protein>
<dbReference type="AlphaFoldDB" id="B9RGP2"/>
<accession>B9RGP2</accession>
<proteinExistence type="predicted"/>
<feature type="compositionally biased region" description="Polar residues" evidence="2">
    <location>
        <begin position="14"/>
        <end position="24"/>
    </location>
</feature>
<keyword evidence="1" id="KW-0862">Zinc</keyword>
<evidence type="ECO:0000313" key="4">
    <source>
        <dbReference type="EMBL" id="EEF49254.1"/>
    </source>
</evidence>
<feature type="domain" description="RING-type" evidence="3">
    <location>
        <begin position="690"/>
        <end position="745"/>
    </location>
</feature>
<dbReference type="SUPFAM" id="SSF57850">
    <property type="entry name" value="RING/U-box"/>
    <property type="match status" value="1"/>
</dbReference>
<organism evidence="4 5">
    <name type="scientific">Ricinus communis</name>
    <name type="common">Castor bean</name>
    <dbReference type="NCBI Taxonomy" id="3988"/>
    <lineage>
        <taxon>Eukaryota</taxon>
        <taxon>Viridiplantae</taxon>
        <taxon>Streptophyta</taxon>
        <taxon>Embryophyta</taxon>
        <taxon>Tracheophyta</taxon>
        <taxon>Spermatophyta</taxon>
        <taxon>Magnoliopsida</taxon>
        <taxon>eudicotyledons</taxon>
        <taxon>Gunneridae</taxon>
        <taxon>Pentapetalae</taxon>
        <taxon>rosids</taxon>
        <taxon>fabids</taxon>
        <taxon>Malpighiales</taxon>
        <taxon>Euphorbiaceae</taxon>
        <taxon>Acalyphoideae</taxon>
        <taxon>Acalypheae</taxon>
        <taxon>Ricinus</taxon>
    </lineage>
</organism>
<dbReference type="CDD" id="cd16448">
    <property type="entry name" value="RING-H2"/>
    <property type="match status" value="1"/>
</dbReference>
<feature type="region of interest" description="Disordered" evidence="2">
    <location>
        <begin position="164"/>
        <end position="193"/>
    </location>
</feature>
<keyword evidence="1" id="KW-0479">Metal-binding</keyword>
<evidence type="ECO:0000259" key="3">
    <source>
        <dbReference type="PROSITE" id="PS50089"/>
    </source>
</evidence>
<name>B9RGP2_RICCO</name>
<dbReference type="Proteomes" id="UP000008311">
    <property type="component" value="Unassembled WGS sequence"/>
</dbReference>
<dbReference type="PROSITE" id="PS50089">
    <property type="entry name" value="ZF_RING_2"/>
    <property type="match status" value="1"/>
</dbReference>
<dbReference type="PANTHER" id="PTHR31150">
    <property type="entry name" value="EXPRESSED PROTEIN"/>
    <property type="match status" value="1"/>
</dbReference>
<dbReference type="InParanoid" id="B9RGP2"/>
<feature type="compositionally biased region" description="Low complexity" evidence="2">
    <location>
        <begin position="165"/>
        <end position="178"/>
    </location>
</feature>
<keyword evidence="1" id="KW-0863">Zinc-finger</keyword>
<dbReference type="GO" id="GO:0008270">
    <property type="term" value="F:zinc ion binding"/>
    <property type="evidence" value="ECO:0007669"/>
    <property type="project" value="UniProtKB-KW"/>
</dbReference>
<dbReference type="PANTHER" id="PTHR31150:SF19">
    <property type="entry name" value="RING-TYPE DOMAIN-CONTAINING PROTEIN"/>
    <property type="match status" value="1"/>
</dbReference>
<dbReference type="InterPro" id="IPR001841">
    <property type="entry name" value="Znf_RING"/>
</dbReference>